<evidence type="ECO:0000259" key="2">
    <source>
        <dbReference type="SMART" id="SM00664"/>
    </source>
</evidence>
<accession>A0ABR4EUJ9</accession>
<reference evidence="3 4" key="1">
    <citation type="submission" date="2024-03" db="EMBL/GenBank/DDBJ databases">
        <title>A high-quality draft genome sequence of Diaporthe vaccinii, a causative agent of upright dieback and viscid rot disease in cranberry plants.</title>
        <authorList>
            <person name="Sarrasin M."/>
            <person name="Lang B.F."/>
            <person name="Burger G."/>
        </authorList>
    </citation>
    <scope>NUCLEOTIDE SEQUENCE [LARGE SCALE GENOMIC DNA]</scope>
    <source>
        <strain evidence="3 4">IS7</strain>
    </source>
</reference>
<evidence type="ECO:0000313" key="4">
    <source>
        <dbReference type="Proteomes" id="UP001600888"/>
    </source>
</evidence>
<dbReference type="PANTHER" id="PTHR47797">
    <property type="entry name" value="DEHYDROGENASE, PUTATIVE (AFU_ORTHOLOGUE AFUA_8G05805)-RELATED"/>
    <property type="match status" value="1"/>
</dbReference>
<sequence length="214" mass="22914">MSWLSVLLYTLSILGTASAADSVVFKDPDTGFTFSQYNAQYQYNTPNVISFRTAVPSPASAPYDVVLQVTALKNVGWLGLAWGGTMLNNPLTMAWANGNSVTVSSRWTNGRSMPTAYTGETLQVLKTGTKVNSTHWQVTLRCSGCTTWTTTSGSSTTLNPGGSNRLAYAYATAAPSTPASNTSSFGVHDNFGYWNQDFAQGQNADFQALVSKNS</sequence>
<evidence type="ECO:0000313" key="3">
    <source>
        <dbReference type="EMBL" id="KAL2286109.1"/>
    </source>
</evidence>
<keyword evidence="1" id="KW-0732">Signal</keyword>
<comment type="caution">
    <text evidence="3">The sequence shown here is derived from an EMBL/GenBank/DDBJ whole genome shotgun (WGS) entry which is preliminary data.</text>
</comment>
<dbReference type="Gene3D" id="2.60.40.1210">
    <property type="entry name" value="Cellobiose dehydrogenase, cytochrome domain"/>
    <property type="match status" value="1"/>
</dbReference>
<proteinExistence type="predicted"/>
<organism evidence="3 4">
    <name type="scientific">Diaporthe vaccinii</name>
    <dbReference type="NCBI Taxonomy" id="105482"/>
    <lineage>
        <taxon>Eukaryota</taxon>
        <taxon>Fungi</taxon>
        <taxon>Dikarya</taxon>
        <taxon>Ascomycota</taxon>
        <taxon>Pezizomycotina</taxon>
        <taxon>Sordariomycetes</taxon>
        <taxon>Sordariomycetidae</taxon>
        <taxon>Diaporthales</taxon>
        <taxon>Diaporthaceae</taxon>
        <taxon>Diaporthe</taxon>
        <taxon>Diaporthe eres species complex</taxon>
    </lineage>
</organism>
<feature type="signal peptide" evidence="1">
    <location>
        <begin position="1"/>
        <end position="19"/>
    </location>
</feature>
<protein>
    <recommendedName>
        <fullName evidence="2">DOMON domain-containing protein</fullName>
    </recommendedName>
</protein>
<gene>
    <name evidence="3" type="ORF">FJTKL_07335</name>
</gene>
<dbReference type="SMART" id="SM00664">
    <property type="entry name" value="DoH"/>
    <property type="match status" value="1"/>
</dbReference>
<dbReference type="PANTHER" id="PTHR47797:SF5">
    <property type="entry name" value="CELLOBIOSE DEHYDROGENASE CYTOCHROME DOMAIN-CONTAINING PROTEIN"/>
    <property type="match status" value="1"/>
</dbReference>
<feature type="domain" description="DOMON" evidence="2">
    <location>
        <begin position="77"/>
        <end position="171"/>
    </location>
</feature>
<keyword evidence="4" id="KW-1185">Reference proteome</keyword>
<feature type="chain" id="PRO_5045320263" description="DOMON domain-containing protein" evidence="1">
    <location>
        <begin position="20"/>
        <end position="214"/>
    </location>
</feature>
<dbReference type="CDD" id="cd09630">
    <property type="entry name" value="CDH_like_cytochrome"/>
    <property type="match status" value="1"/>
</dbReference>
<dbReference type="Proteomes" id="UP001600888">
    <property type="component" value="Unassembled WGS sequence"/>
</dbReference>
<dbReference type="InterPro" id="IPR005018">
    <property type="entry name" value="DOMON_domain"/>
</dbReference>
<dbReference type="Pfam" id="PF16010">
    <property type="entry name" value="CDH-cyt"/>
    <property type="match status" value="1"/>
</dbReference>
<name>A0ABR4EUJ9_9PEZI</name>
<dbReference type="InterPro" id="IPR015920">
    <property type="entry name" value="Cellobiose_DH-like_cyt"/>
</dbReference>
<evidence type="ECO:0000256" key="1">
    <source>
        <dbReference type="SAM" id="SignalP"/>
    </source>
</evidence>
<dbReference type="EMBL" id="JBAWTH010000026">
    <property type="protein sequence ID" value="KAL2286109.1"/>
    <property type="molecule type" value="Genomic_DNA"/>
</dbReference>
<dbReference type="SUPFAM" id="SSF49344">
    <property type="entry name" value="CBD9-like"/>
    <property type="match status" value="1"/>
</dbReference>